<evidence type="ECO:0000256" key="1">
    <source>
        <dbReference type="SAM" id="SignalP"/>
    </source>
</evidence>
<protein>
    <submittedName>
        <fullName evidence="2">Heme-binding protein</fullName>
    </submittedName>
</protein>
<dbReference type="EMBL" id="WHJF01000170">
    <property type="protein sequence ID" value="NHZ66781.1"/>
    <property type="molecule type" value="Genomic_DNA"/>
</dbReference>
<feature type="signal peptide" evidence="1">
    <location>
        <begin position="1"/>
        <end position="23"/>
    </location>
</feature>
<dbReference type="PANTHER" id="PTHR34309">
    <property type="entry name" value="SLR1406 PROTEIN"/>
    <property type="match status" value="1"/>
</dbReference>
<dbReference type="PANTHER" id="PTHR34309:SF10">
    <property type="entry name" value="SLR1406 PROTEIN"/>
    <property type="match status" value="1"/>
</dbReference>
<dbReference type="SUPFAM" id="SSF143744">
    <property type="entry name" value="GlcG-like"/>
    <property type="match status" value="1"/>
</dbReference>
<dbReference type="Proteomes" id="UP000610594">
    <property type="component" value="Unassembled WGS sequence"/>
</dbReference>
<organism evidence="2 3">
    <name type="scientific">Massilia genomosp. 1</name>
    <dbReference type="NCBI Taxonomy" id="2609280"/>
    <lineage>
        <taxon>Bacteria</taxon>
        <taxon>Pseudomonadati</taxon>
        <taxon>Pseudomonadota</taxon>
        <taxon>Betaproteobacteria</taxon>
        <taxon>Burkholderiales</taxon>
        <taxon>Oxalobacteraceae</taxon>
        <taxon>Telluria group</taxon>
        <taxon>Massilia</taxon>
    </lineage>
</organism>
<keyword evidence="1" id="KW-0732">Signal</keyword>
<dbReference type="Gene3D" id="3.30.450.150">
    <property type="entry name" value="Haem-degrading domain"/>
    <property type="match status" value="1"/>
</dbReference>
<proteinExistence type="predicted"/>
<feature type="chain" id="PRO_5045460672" evidence="1">
    <location>
        <begin position="24"/>
        <end position="169"/>
    </location>
</feature>
<keyword evidence="3" id="KW-1185">Reference proteome</keyword>
<name>A0ABX0MVL3_9BURK</name>
<comment type="caution">
    <text evidence="2">The sequence shown here is derived from an EMBL/GenBank/DDBJ whole genome shotgun (WGS) entry which is preliminary data.</text>
</comment>
<dbReference type="InterPro" id="IPR038084">
    <property type="entry name" value="PduO/GlcC-like_sf"/>
</dbReference>
<sequence>MYMALRLASLSLSLLLMSGGVAAAPLPRLDIALPLAGDLVDATLAACQAQGRGAAVADRGGNLVALKRADGVGPHNTLAAQRKAYTALSAKTPTRVLAERARTEPDTANLTSLPELLLLGGGLPLLSGNEVIGGIGVAGSGGAAMDEACAARAIASLAAKLSIQTNQTN</sequence>
<gene>
    <name evidence="2" type="ORF">F1735_31620</name>
</gene>
<accession>A0ABX0MVL3</accession>
<evidence type="ECO:0000313" key="2">
    <source>
        <dbReference type="EMBL" id="NHZ66781.1"/>
    </source>
</evidence>
<dbReference type="Pfam" id="PF03928">
    <property type="entry name" value="HbpS-like"/>
    <property type="match status" value="1"/>
</dbReference>
<evidence type="ECO:0000313" key="3">
    <source>
        <dbReference type="Proteomes" id="UP000610594"/>
    </source>
</evidence>
<reference evidence="2 3" key="1">
    <citation type="submission" date="2019-10" db="EMBL/GenBank/DDBJ databases">
        <title>Taxonomy of Antarctic Massilia spp.: description of Massilia rubra sp. nov., Massilia aquatica sp. nov., Massilia mucilaginosa sp. nov., Massilia frigida sp. nov. isolated from streams, lakes and regoliths.</title>
        <authorList>
            <person name="Holochova P."/>
            <person name="Sedlacek I."/>
            <person name="Kralova S."/>
            <person name="Maslanova I."/>
            <person name="Busse H.-J."/>
            <person name="Stankova E."/>
            <person name="Vrbovska V."/>
            <person name="Kovarovic V."/>
            <person name="Bartak M."/>
            <person name="Svec P."/>
            <person name="Pantucek R."/>
        </authorList>
    </citation>
    <scope>NUCLEOTIDE SEQUENCE [LARGE SCALE GENOMIC DNA]</scope>
    <source>
        <strain evidence="2 3">CCM 8694</strain>
    </source>
</reference>
<dbReference type="InterPro" id="IPR005624">
    <property type="entry name" value="PduO/GlcC-like"/>
</dbReference>
<dbReference type="InterPro" id="IPR052517">
    <property type="entry name" value="GlcG_carb_metab_protein"/>
</dbReference>